<proteinExistence type="predicted"/>
<dbReference type="Proteomes" id="UP000887568">
    <property type="component" value="Unplaced"/>
</dbReference>
<organism evidence="2 3">
    <name type="scientific">Patiria miniata</name>
    <name type="common">Bat star</name>
    <name type="synonym">Asterina miniata</name>
    <dbReference type="NCBI Taxonomy" id="46514"/>
    <lineage>
        <taxon>Eukaryota</taxon>
        <taxon>Metazoa</taxon>
        <taxon>Echinodermata</taxon>
        <taxon>Eleutherozoa</taxon>
        <taxon>Asterozoa</taxon>
        <taxon>Asteroidea</taxon>
        <taxon>Valvatacea</taxon>
        <taxon>Valvatida</taxon>
        <taxon>Asterinidae</taxon>
        <taxon>Patiria</taxon>
    </lineage>
</organism>
<keyword evidence="1" id="KW-0732">Signal</keyword>
<sequence length="162" mass="18469">MYKTLLLFSMLLCKAESNWGAAGNNDPSKGNLGFSAFNMTCNEDGSSCQHCFSMAANGKIYLISIEYTADPFKFQVHITEGNNDWNMYFVQEDQYVDSRWCDNANFISRDSTRQEMRFTMCIENRFTGISVPAGCPKPVALVELDAHEYDEKIRGQQMLYCL</sequence>
<name>A0A913ZD94_PATMI</name>
<dbReference type="RefSeq" id="XP_038049748.1">
    <property type="nucleotide sequence ID" value="XM_038193820.1"/>
</dbReference>
<dbReference type="EnsemblMetazoa" id="XM_038193820.1">
    <property type="protein sequence ID" value="XP_038049748.1"/>
    <property type="gene ID" value="LOC119723255"/>
</dbReference>
<protein>
    <submittedName>
        <fullName evidence="2">Uncharacterized protein</fullName>
    </submittedName>
</protein>
<evidence type="ECO:0000256" key="1">
    <source>
        <dbReference type="SAM" id="SignalP"/>
    </source>
</evidence>
<reference evidence="2" key="1">
    <citation type="submission" date="2022-11" db="UniProtKB">
        <authorList>
            <consortium name="EnsemblMetazoa"/>
        </authorList>
    </citation>
    <scope>IDENTIFICATION</scope>
</reference>
<keyword evidence="3" id="KW-1185">Reference proteome</keyword>
<evidence type="ECO:0000313" key="3">
    <source>
        <dbReference type="Proteomes" id="UP000887568"/>
    </source>
</evidence>
<dbReference type="AlphaFoldDB" id="A0A913ZD94"/>
<dbReference type="GeneID" id="119723255"/>
<accession>A0A913ZD94</accession>
<dbReference type="OrthoDB" id="10368295at2759"/>
<feature type="chain" id="PRO_5037987431" evidence="1">
    <location>
        <begin position="18"/>
        <end position="162"/>
    </location>
</feature>
<evidence type="ECO:0000313" key="2">
    <source>
        <dbReference type="EnsemblMetazoa" id="XP_038049748.1"/>
    </source>
</evidence>
<feature type="signal peptide" evidence="1">
    <location>
        <begin position="1"/>
        <end position="17"/>
    </location>
</feature>
<dbReference type="OMA" id="KIRGQQM"/>